<dbReference type="Proteomes" id="UP000501891">
    <property type="component" value="Chromosome"/>
</dbReference>
<dbReference type="AlphaFoldDB" id="A0A858R7F0"/>
<dbReference type="Gene3D" id="2.60.120.620">
    <property type="entry name" value="q2cbj1_9rhob like domain"/>
    <property type="match status" value="1"/>
</dbReference>
<protein>
    <submittedName>
        <fullName evidence="3">Phytanoyl-CoA dioxygenase family protein</fullName>
    </submittedName>
</protein>
<keyword evidence="3" id="KW-0223">Dioxygenase</keyword>
<keyword evidence="3" id="KW-0560">Oxidoreductase</keyword>
<dbReference type="PANTHER" id="PTHR20883:SF15">
    <property type="entry name" value="PHYTANOYL-COA DIOXYGENASE DOMAIN-CONTAINING PROTEIN 1"/>
    <property type="match status" value="1"/>
</dbReference>
<sequence>MTGTFPSPDLVARFHRDGFLVLPGFMPAERCDALVARAGELVEGFEPADIPSVFSTTDQKKTTDAYFLSSGDQVRFFLEEGALGPDGALNRPKSVAVNKIGHALHDRDPLFSDFSRDPRLAALVTALGMRDPLLMQSMYIFKQPRIGGEVVCHQDATFLYTDPPSVIGLWFALQDATLENGCMWALPGGHAAGLKSRFARAGQGGVRMDVLDPTPWPACTPENGYVPLEAAKGTLVVLHGLLPHLSGPNHSDKSRHAYAVHVVDGTLPYPADNWLQRPADNPARGFA</sequence>
<keyword evidence="4" id="KW-1185">Reference proteome</keyword>
<dbReference type="SUPFAM" id="SSF51197">
    <property type="entry name" value="Clavaminate synthase-like"/>
    <property type="match status" value="1"/>
</dbReference>
<dbReference type="KEGG" id="acru:HHL28_09510"/>
<evidence type="ECO:0000256" key="1">
    <source>
        <dbReference type="ARBA" id="ARBA00022723"/>
    </source>
</evidence>
<evidence type="ECO:0000256" key="2">
    <source>
        <dbReference type="ARBA" id="ARBA00023004"/>
    </source>
</evidence>
<dbReference type="Pfam" id="PF05721">
    <property type="entry name" value="PhyH"/>
    <property type="match status" value="1"/>
</dbReference>
<reference evidence="3" key="1">
    <citation type="submission" date="2020-04" db="EMBL/GenBank/DDBJ databases">
        <title>A desert anoxygenic phototrophic bacterium fixes CO2 using RubisCO under aerobic conditions.</title>
        <authorList>
            <person name="Tang K."/>
        </authorList>
    </citation>
    <scope>NUCLEOTIDE SEQUENCE [LARGE SCALE GENOMIC DNA]</scope>
    <source>
        <strain evidence="3">MIMtkB3</strain>
    </source>
</reference>
<keyword evidence="1" id="KW-0479">Metal-binding</keyword>
<name>A0A858R7F0_9PROT</name>
<dbReference type="GO" id="GO:0016706">
    <property type="term" value="F:2-oxoglutarate-dependent dioxygenase activity"/>
    <property type="evidence" value="ECO:0007669"/>
    <property type="project" value="UniProtKB-ARBA"/>
</dbReference>
<accession>A0A858R7F0</accession>
<keyword evidence="2" id="KW-0408">Iron</keyword>
<dbReference type="PANTHER" id="PTHR20883">
    <property type="entry name" value="PHYTANOYL-COA DIOXYGENASE DOMAIN CONTAINING 1"/>
    <property type="match status" value="1"/>
</dbReference>
<gene>
    <name evidence="3" type="ORF">HHL28_09510</name>
</gene>
<proteinExistence type="predicted"/>
<dbReference type="GO" id="GO:0005506">
    <property type="term" value="F:iron ion binding"/>
    <property type="evidence" value="ECO:0007669"/>
    <property type="project" value="UniProtKB-ARBA"/>
</dbReference>
<organism evidence="3 4">
    <name type="scientific">Aerophototrophica crusticola</name>
    <dbReference type="NCBI Taxonomy" id="1709002"/>
    <lineage>
        <taxon>Bacteria</taxon>
        <taxon>Pseudomonadati</taxon>
        <taxon>Pseudomonadota</taxon>
        <taxon>Alphaproteobacteria</taxon>
        <taxon>Rhodospirillales</taxon>
        <taxon>Rhodospirillaceae</taxon>
        <taxon>Aerophototrophica</taxon>
    </lineage>
</organism>
<evidence type="ECO:0000313" key="4">
    <source>
        <dbReference type="Proteomes" id="UP000501891"/>
    </source>
</evidence>
<evidence type="ECO:0000313" key="3">
    <source>
        <dbReference type="EMBL" id="QJE73294.1"/>
    </source>
</evidence>
<dbReference type="InterPro" id="IPR008775">
    <property type="entry name" value="Phytyl_CoA_dOase-like"/>
</dbReference>
<dbReference type="EMBL" id="CP051775">
    <property type="protein sequence ID" value="QJE73294.1"/>
    <property type="molecule type" value="Genomic_DNA"/>
</dbReference>